<dbReference type="RefSeq" id="XP_004341287.1">
    <property type="nucleotide sequence ID" value="XM_004341239.1"/>
</dbReference>
<accession>L8H1W7</accession>
<dbReference type="AlphaFoldDB" id="L8H1W7"/>
<feature type="region of interest" description="Disordered" evidence="1">
    <location>
        <begin position="1"/>
        <end position="20"/>
    </location>
</feature>
<evidence type="ECO:0000256" key="1">
    <source>
        <dbReference type="SAM" id="MobiDB-lite"/>
    </source>
</evidence>
<sequence length="210" mass="23978">MCGAKSVRRHLRDGGEEEEQMDGVVERLEEMMAQFVEEEGADGQLALVVFLRDSGAYACGPLMGLFKLVQQRAIYAPAFRIKLFLRELGLMTKDMHGPNAWRIFVDFERGHRQRRAGEDEAEGEDEDDGDAGEEGEVVVTHTRREKSSANREEDPEHYFEVEWRLTLVTDRRLATLVRVDLAVIDFEPHPRMPDPLRAHIRDALARCCAP</sequence>
<evidence type="ECO:0000313" key="2">
    <source>
        <dbReference type="EMBL" id="ELR19202.1"/>
    </source>
</evidence>
<dbReference type="PANTHER" id="PTHR36127">
    <property type="entry name" value="EXPRESSED PROTEIN"/>
    <property type="match status" value="1"/>
</dbReference>
<name>L8H1W7_ACACF</name>
<organism evidence="2 3">
    <name type="scientific">Acanthamoeba castellanii (strain ATCC 30010 / Neff)</name>
    <dbReference type="NCBI Taxonomy" id="1257118"/>
    <lineage>
        <taxon>Eukaryota</taxon>
        <taxon>Amoebozoa</taxon>
        <taxon>Discosea</taxon>
        <taxon>Longamoebia</taxon>
        <taxon>Centramoebida</taxon>
        <taxon>Acanthamoebidae</taxon>
        <taxon>Acanthamoeba</taxon>
    </lineage>
</organism>
<dbReference type="GeneID" id="14920383"/>
<reference evidence="2 3" key="1">
    <citation type="journal article" date="2013" name="Genome Biol.">
        <title>Genome of Acanthamoeba castellanii highlights extensive lateral gene transfer and early evolution of tyrosine kinase signaling.</title>
        <authorList>
            <person name="Clarke M."/>
            <person name="Lohan A.J."/>
            <person name="Liu B."/>
            <person name="Lagkouvardos I."/>
            <person name="Roy S."/>
            <person name="Zafar N."/>
            <person name="Bertelli C."/>
            <person name="Schilde C."/>
            <person name="Kianianmomeni A."/>
            <person name="Burglin T.R."/>
            <person name="Frech C."/>
            <person name="Turcotte B."/>
            <person name="Kopec K.O."/>
            <person name="Synnott J.M."/>
            <person name="Choo C."/>
            <person name="Paponov I."/>
            <person name="Finkler A."/>
            <person name="Soon Heng Tan C."/>
            <person name="Hutchins A.P."/>
            <person name="Weinmeier T."/>
            <person name="Rattei T."/>
            <person name="Chu J.S."/>
            <person name="Gimenez G."/>
            <person name="Irimia M."/>
            <person name="Rigden D.J."/>
            <person name="Fitzpatrick D.A."/>
            <person name="Lorenzo-Morales J."/>
            <person name="Bateman A."/>
            <person name="Chiu C.H."/>
            <person name="Tang P."/>
            <person name="Hegemann P."/>
            <person name="Fromm H."/>
            <person name="Raoult D."/>
            <person name="Greub G."/>
            <person name="Miranda-Saavedra D."/>
            <person name="Chen N."/>
            <person name="Nash P."/>
            <person name="Ginger M.L."/>
            <person name="Horn M."/>
            <person name="Schaap P."/>
            <person name="Caler L."/>
            <person name="Loftus B."/>
        </authorList>
    </citation>
    <scope>NUCLEOTIDE SEQUENCE [LARGE SCALE GENOMIC DNA]</scope>
    <source>
        <strain evidence="2 3">Neff</strain>
    </source>
</reference>
<gene>
    <name evidence="2" type="ORF">ACA1_263010</name>
</gene>
<proteinExistence type="predicted"/>
<protein>
    <submittedName>
        <fullName evidence="2">Uncharacterized protein</fullName>
    </submittedName>
</protein>
<keyword evidence="3" id="KW-1185">Reference proteome</keyword>
<dbReference type="EMBL" id="KB007933">
    <property type="protein sequence ID" value="ELR19202.1"/>
    <property type="molecule type" value="Genomic_DNA"/>
</dbReference>
<dbReference type="Proteomes" id="UP000011083">
    <property type="component" value="Unassembled WGS sequence"/>
</dbReference>
<feature type="compositionally biased region" description="Basic residues" evidence="1">
    <location>
        <begin position="1"/>
        <end position="11"/>
    </location>
</feature>
<dbReference type="KEGG" id="acan:ACA1_263010"/>
<evidence type="ECO:0000313" key="3">
    <source>
        <dbReference type="Proteomes" id="UP000011083"/>
    </source>
</evidence>
<dbReference type="VEuPathDB" id="AmoebaDB:ACA1_263010"/>
<feature type="region of interest" description="Disordered" evidence="1">
    <location>
        <begin position="114"/>
        <end position="153"/>
    </location>
</feature>
<feature type="compositionally biased region" description="Acidic residues" evidence="1">
    <location>
        <begin position="119"/>
        <end position="136"/>
    </location>
</feature>
<dbReference type="PANTHER" id="PTHR36127:SF1">
    <property type="entry name" value="COMM DOMAIN-CONTAINING PROTEIN"/>
    <property type="match status" value="1"/>
</dbReference>